<evidence type="ECO:0000313" key="3">
    <source>
        <dbReference type="EMBL" id="KAG9392168.1"/>
    </source>
</evidence>
<accession>A0A8J6E0G0</accession>
<feature type="compositionally biased region" description="Basic residues" evidence="2">
    <location>
        <begin position="186"/>
        <end position="197"/>
    </location>
</feature>
<dbReference type="GO" id="GO:0000340">
    <property type="term" value="F:RNA 7-methylguanosine cap binding"/>
    <property type="evidence" value="ECO:0007669"/>
    <property type="project" value="TreeGrafter"/>
</dbReference>
<dbReference type="GO" id="GO:0016281">
    <property type="term" value="C:eukaryotic translation initiation factor 4F complex"/>
    <property type="evidence" value="ECO:0007669"/>
    <property type="project" value="TreeGrafter"/>
</dbReference>
<keyword evidence="4" id="KW-1185">Reference proteome</keyword>
<dbReference type="Gene3D" id="3.30.760.10">
    <property type="entry name" value="RNA Cap, Translation Initiation Factor Eif4e"/>
    <property type="match status" value="1"/>
</dbReference>
<dbReference type="InterPro" id="IPR023398">
    <property type="entry name" value="TIF_eIF4e-like"/>
</dbReference>
<evidence type="ECO:0000313" key="4">
    <source>
        <dbReference type="Proteomes" id="UP000717585"/>
    </source>
</evidence>
<dbReference type="PANTHER" id="PTHR11960">
    <property type="entry name" value="EUKARYOTIC TRANSLATION INITIATION FACTOR 4E RELATED"/>
    <property type="match status" value="1"/>
</dbReference>
<evidence type="ECO:0000256" key="2">
    <source>
        <dbReference type="SAM" id="MobiDB-lite"/>
    </source>
</evidence>
<dbReference type="AlphaFoldDB" id="A0A8J6E0G0"/>
<keyword evidence="1" id="KW-0694">RNA-binding</keyword>
<dbReference type="EMBL" id="JAHDYR010000038">
    <property type="protein sequence ID" value="KAG9392168.1"/>
    <property type="molecule type" value="Genomic_DNA"/>
</dbReference>
<dbReference type="SUPFAM" id="SSF55418">
    <property type="entry name" value="eIF4e-like"/>
    <property type="match status" value="1"/>
</dbReference>
<protein>
    <submittedName>
        <fullName evidence="3">Translation Initiation factor eIF- 4e</fullName>
    </submittedName>
</protein>
<dbReference type="Proteomes" id="UP000717585">
    <property type="component" value="Unassembled WGS sequence"/>
</dbReference>
<dbReference type="Pfam" id="PF01652">
    <property type="entry name" value="IF4E"/>
    <property type="match status" value="1"/>
</dbReference>
<comment type="caution">
    <text evidence="3">The sequence shown here is derived from an EMBL/GenBank/DDBJ whole genome shotgun (WGS) entry which is preliminary data.</text>
</comment>
<name>A0A8J6E0G0_9EUKA</name>
<reference evidence="3" key="1">
    <citation type="submission" date="2021-05" db="EMBL/GenBank/DDBJ databases">
        <title>A free-living protist that lacks canonical eukaryotic 1 DNA replication and segregation systems.</title>
        <authorList>
            <person name="Salas-Leiva D.E."/>
            <person name="Tromer E.C."/>
            <person name="Curtis B.A."/>
            <person name="Jerlstrom-Hultqvist J."/>
            <person name="Kolisko M."/>
            <person name="Yi Z."/>
            <person name="Salas-Leiva J.S."/>
            <person name="Gallot-Lavallee L."/>
            <person name="Kops G.J.P.L."/>
            <person name="Archibald J.M."/>
            <person name="Simpson A.G.B."/>
            <person name="Roger A.J."/>
        </authorList>
    </citation>
    <scope>NUCLEOTIDE SEQUENCE</scope>
    <source>
        <strain evidence="3">BICM</strain>
    </source>
</reference>
<dbReference type="OrthoDB" id="590761at2759"/>
<proteinExistence type="inferred from homology"/>
<feature type="region of interest" description="Disordered" evidence="2">
    <location>
        <begin position="181"/>
        <end position="216"/>
    </location>
</feature>
<dbReference type="GO" id="GO:0003743">
    <property type="term" value="F:translation initiation factor activity"/>
    <property type="evidence" value="ECO:0007669"/>
    <property type="project" value="UniProtKB-KW"/>
</dbReference>
<sequence>MAETTQQTEQSDIHGFQSTWVTYYNKRDTKVDAPSEYKENLSNVASISSVEDFNAVFSQMKRPSDLEKDDNVHIFREGSLPLWESLPNGGTFSVKIRRQQELTVNHIWEAVAAAAMGEVFEEPGIIGVTVHVRAKDDSVMVWLDDARDGKVRQRVQEKIKNLLGVDTVDYKANVASMKVLKEGRKSNKQRSKRVRHAKNAEAAPEKEAEEAGEAKE</sequence>
<comment type="similarity">
    <text evidence="1">Belongs to the eukaryotic initiation factor 4E family.</text>
</comment>
<evidence type="ECO:0000256" key="1">
    <source>
        <dbReference type="RuleBase" id="RU004374"/>
    </source>
</evidence>
<feature type="compositionally biased region" description="Acidic residues" evidence="2">
    <location>
        <begin position="207"/>
        <end position="216"/>
    </location>
</feature>
<dbReference type="InterPro" id="IPR001040">
    <property type="entry name" value="TIF_eIF_4E"/>
</dbReference>
<keyword evidence="1 3" id="KW-0396">Initiation factor</keyword>
<organism evidence="3 4">
    <name type="scientific">Carpediemonas membranifera</name>
    <dbReference type="NCBI Taxonomy" id="201153"/>
    <lineage>
        <taxon>Eukaryota</taxon>
        <taxon>Metamonada</taxon>
        <taxon>Carpediemonas-like organisms</taxon>
        <taxon>Carpediemonas</taxon>
    </lineage>
</organism>
<gene>
    <name evidence="3" type="ORF">J8273_5149</name>
</gene>
<keyword evidence="1" id="KW-0648">Protein biosynthesis</keyword>